<keyword evidence="5" id="KW-1185">Reference proteome</keyword>
<dbReference type="PANTHER" id="PTHR30204:SF96">
    <property type="entry name" value="CHROMOSOME-ANCHORING PROTEIN RACA"/>
    <property type="match status" value="1"/>
</dbReference>
<evidence type="ECO:0000313" key="4">
    <source>
        <dbReference type="EMBL" id="KPJ21755.1"/>
    </source>
</evidence>
<dbReference type="InterPro" id="IPR009061">
    <property type="entry name" value="DNA-bd_dom_put_sf"/>
</dbReference>
<dbReference type="SMART" id="SM00422">
    <property type="entry name" value="HTH_MERR"/>
    <property type="match status" value="1"/>
</dbReference>
<dbReference type="AlphaFoldDB" id="A0A0N8FX01"/>
<dbReference type="PATRIC" id="fig|119224.3.peg.1458"/>
<dbReference type="STRING" id="119224.AKK44_08090"/>
<dbReference type="CDD" id="cd01106">
    <property type="entry name" value="HTH_TipAL-Mta"/>
    <property type="match status" value="1"/>
</dbReference>
<dbReference type="InterPro" id="IPR000551">
    <property type="entry name" value="MerR-type_HTH_dom"/>
</dbReference>
<dbReference type="Proteomes" id="UP000049578">
    <property type="component" value="Unassembled WGS sequence"/>
</dbReference>
<reference evidence="4 5" key="1">
    <citation type="submission" date="2015-08" db="EMBL/GenBank/DDBJ databases">
        <title>Genome sequence of Streptococcus phocae subsp. phocae ATCC 51973T isolated from liver specimen obtained from seal.</title>
        <authorList>
            <person name="Avendano-Herrera R."/>
        </authorList>
    </citation>
    <scope>NUCLEOTIDE SEQUENCE [LARGE SCALE GENOMIC DNA]</scope>
    <source>
        <strain evidence="4 5">ATCC 51973</strain>
    </source>
</reference>
<organism evidence="4 5">
    <name type="scientific">Streptococcus phocae</name>
    <dbReference type="NCBI Taxonomy" id="119224"/>
    <lineage>
        <taxon>Bacteria</taxon>
        <taxon>Bacillati</taxon>
        <taxon>Bacillota</taxon>
        <taxon>Bacilli</taxon>
        <taxon>Lactobacillales</taxon>
        <taxon>Streptococcaceae</taxon>
        <taxon>Streptococcus</taxon>
    </lineage>
</organism>
<dbReference type="InterPro" id="IPR047057">
    <property type="entry name" value="MerR_fam"/>
</dbReference>
<evidence type="ECO:0000259" key="3">
    <source>
        <dbReference type="PROSITE" id="PS50937"/>
    </source>
</evidence>
<dbReference type="PANTHER" id="PTHR30204">
    <property type="entry name" value="REDOX-CYCLING DRUG-SENSING TRANSCRIPTIONAL ACTIVATOR SOXR"/>
    <property type="match status" value="1"/>
</dbReference>
<evidence type="ECO:0000256" key="2">
    <source>
        <dbReference type="SAM" id="Phobius"/>
    </source>
</evidence>
<dbReference type="PROSITE" id="PS50937">
    <property type="entry name" value="HTH_MERR_2"/>
    <property type="match status" value="1"/>
</dbReference>
<keyword evidence="1" id="KW-0238">DNA-binding</keyword>
<proteinExistence type="predicted"/>
<keyword evidence="2" id="KW-0812">Transmembrane</keyword>
<dbReference type="GO" id="GO:0003700">
    <property type="term" value="F:DNA-binding transcription factor activity"/>
    <property type="evidence" value="ECO:0007669"/>
    <property type="project" value="InterPro"/>
</dbReference>
<keyword evidence="2" id="KW-0472">Membrane</keyword>
<comment type="caution">
    <text evidence="4">The sequence shown here is derived from an EMBL/GenBank/DDBJ whole genome shotgun (WGS) entry which is preliminary data.</text>
</comment>
<accession>A0A0N8FX01</accession>
<dbReference type="SUPFAM" id="SSF46955">
    <property type="entry name" value="Putative DNA-binding domain"/>
    <property type="match status" value="1"/>
</dbReference>
<sequence length="240" mass="28158">MSEWYSTGDLAKAAGVTVRTVQYYDKRKLLSPSVITEGGRRQYTEADLQKLNRILFLRDLDFSIDNIKKLLAEDNQDQVLEILLQDQIRQLKADIVDKNAKLDKSVKLLKEVEKEDHHSLDYLSDIALMLKNQKKWRRLQLKKLLQLILLIAAYMLLLMLAVWLQQKWIMWVAISSFIVLVNVLVWHYKKKVLYLCPNCHKTFEPTYKNFSLTRDTLKTRKLTCPHCLKKSYCLGLAKDS</sequence>
<keyword evidence="2" id="KW-1133">Transmembrane helix</keyword>
<dbReference type="GO" id="GO:0003677">
    <property type="term" value="F:DNA binding"/>
    <property type="evidence" value="ECO:0007669"/>
    <property type="project" value="UniProtKB-KW"/>
</dbReference>
<name>A0A0N8FX01_9STRE</name>
<protein>
    <submittedName>
        <fullName evidence="4">MerR family transcriptional regulator</fullName>
    </submittedName>
</protein>
<gene>
    <name evidence="4" type="ORF">AKK44_08090</name>
</gene>
<dbReference type="PRINTS" id="PR00040">
    <property type="entry name" value="HTHMERR"/>
</dbReference>
<dbReference type="RefSeq" id="WP_054279260.1">
    <property type="nucleotide sequence ID" value="NZ_LHQM01000051.1"/>
</dbReference>
<evidence type="ECO:0000313" key="5">
    <source>
        <dbReference type="Proteomes" id="UP000049578"/>
    </source>
</evidence>
<dbReference type="Gene3D" id="1.10.1660.10">
    <property type="match status" value="1"/>
</dbReference>
<dbReference type="Pfam" id="PF13411">
    <property type="entry name" value="MerR_1"/>
    <property type="match status" value="1"/>
</dbReference>
<feature type="domain" description="HTH merR-type" evidence="3">
    <location>
        <begin position="1"/>
        <end position="73"/>
    </location>
</feature>
<dbReference type="EMBL" id="LHQM01000051">
    <property type="protein sequence ID" value="KPJ21755.1"/>
    <property type="molecule type" value="Genomic_DNA"/>
</dbReference>
<evidence type="ECO:0000256" key="1">
    <source>
        <dbReference type="ARBA" id="ARBA00023125"/>
    </source>
</evidence>
<feature type="transmembrane region" description="Helical" evidence="2">
    <location>
        <begin position="144"/>
        <end position="162"/>
    </location>
</feature>
<feature type="transmembrane region" description="Helical" evidence="2">
    <location>
        <begin position="168"/>
        <end position="188"/>
    </location>
</feature>